<evidence type="ECO:0000313" key="2">
    <source>
        <dbReference type="EMBL" id="BAF19737.1"/>
    </source>
</evidence>
<protein>
    <submittedName>
        <fullName evidence="2">Os06g0547500 protein</fullName>
    </submittedName>
</protein>
<dbReference type="AlphaFoldDB" id="Q0DBN6"/>
<feature type="non-terminal residue" evidence="2">
    <location>
        <position position="1"/>
    </location>
</feature>
<evidence type="ECO:0000313" key="3">
    <source>
        <dbReference type="Proteomes" id="UP000000763"/>
    </source>
</evidence>
<gene>
    <name evidence="2" type="ordered locus">Os06g0547500</name>
</gene>
<reference evidence="2 3" key="1">
    <citation type="journal article" date="2005" name="Nature">
        <title>The map-based sequence of the rice genome.</title>
        <authorList>
            <consortium name="International rice genome sequencing project (IRGSP)"/>
            <person name="Matsumoto T."/>
            <person name="Wu J."/>
            <person name="Kanamori H."/>
            <person name="Katayose Y."/>
            <person name="Fujisawa M."/>
            <person name="Namiki N."/>
            <person name="Mizuno H."/>
            <person name="Yamamoto K."/>
            <person name="Antonio B.A."/>
            <person name="Baba T."/>
            <person name="Sakata K."/>
            <person name="Nagamura Y."/>
            <person name="Aoki H."/>
            <person name="Arikawa K."/>
            <person name="Arita K."/>
            <person name="Bito T."/>
            <person name="Chiden Y."/>
            <person name="Fujitsuka N."/>
            <person name="Fukunaka R."/>
            <person name="Hamada M."/>
            <person name="Harada C."/>
            <person name="Hayashi A."/>
            <person name="Hijishita S."/>
            <person name="Honda M."/>
            <person name="Hosokawa S."/>
            <person name="Ichikawa Y."/>
            <person name="Idonuma A."/>
            <person name="Iijima M."/>
            <person name="Ikeda M."/>
            <person name="Ikeno M."/>
            <person name="Ito K."/>
            <person name="Ito S."/>
            <person name="Ito T."/>
            <person name="Ito Y."/>
            <person name="Ito Y."/>
            <person name="Iwabuchi A."/>
            <person name="Kamiya K."/>
            <person name="Karasawa W."/>
            <person name="Kurita K."/>
            <person name="Katagiri S."/>
            <person name="Kikuta A."/>
            <person name="Kobayashi H."/>
            <person name="Kobayashi N."/>
            <person name="Machita K."/>
            <person name="Maehara T."/>
            <person name="Masukawa M."/>
            <person name="Mizubayashi T."/>
            <person name="Mukai Y."/>
            <person name="Nagasaki H."/>
            <person name="Nagata Y."/>
            <person name="Naito S."/>
            <person name="Nakashima M."/>
            <person name="Nakama Y."/>
            <person name="Nakamichi Y."/>
            <person name="Nakamura M."/>
            <person name="Meguro A."/>
            <person name="Negishi M."/>
            <person name="Ohta I."/>
            <person name="Ohta T."/>
            <person name="Okamoto M."/>
            <person name="Ono N."/>
            <person name="Saji S."/>
            <person name="Sakaguchi M."/>
            <person name="Sakai K."/>
            <person name="Shibata M."/>
            <person name="Shimokawa T."/>
            <person name="Song J."/>
            <person name="Takazaki Y."/>
            <person name="Terasawa K."/>
            <person name="Tsugane M."/>
            <person name="Tsuji K."/>
            <person name="Ueda S."/>
            <person name="Waki K."/>
            <person name="Yamagata H."/>
            <person name="Yamamoto M."/>
            <person name="Yamamoto S."/>
            <person name="Yamane H."/>
            <person name="Yoshiki S."/>
            <person name="Yoshihara R."/>
            <person name="Yukawa K."/>
            <person name="Zhong H."/>
            <person name="Yano M."/>
            <person name="Yuan Q."/>
            <person name="Ouyang S."/>
            <person name="Liu J."/>
            <person name="Jones K.M."/>
            <person name="Gansberger K."/>
            <person name="Moffat K."/>
            <person name="Hill J."/>
            <person name="Bera J."/>
            <person name="Fadrosh D."/>
            <person name="Jin S."/>
            <person name="Johri S."/>
            <person name="Kim M."/>
            <person name="Overton L."/>
            <person name="Reardon M."/>
            <person name="Tsitrin T."/>
            <person name="Vuong H."/>
            <person name="Weaver B."/>
            <person name="Ciecko A."/>
            <person name="Tallon L."/>
            <person name="Jackson J."/>
            <person name="Pai G."/>
            <person name="Aken S.V."/>
            <person name="Utterback T."/>
            <person name="Reidmuller S."/>
            <person name="Feldblyum T."/>
            <person name="Hsiao J."/>
            <person name="Zismann V."/>
            <person name="Iobst S."/>
            <person name="de Vazeille A.R."/>
            <person name="Buell C.R."/>
            <person name="Ying K."/>
            <person name="Li Y."/>
            <person name="Lu T."/>
            <person name="Huang Y."/>
            <person name="Zhao Q."/>
            <person name="Feng Q."/>
            <person name="Zhang L."/>
            <person name="Zhu J."/>
            <person name="Weng Q."/>
            <person name="Mu J."/>
            <person name="Lu Y."/>
            <person name="Fan D."/>
            <person name="Liu Y."/>
            <person name="Guan J."/>
            <person name="Zhang Y."/>
            <person name="Yu S."/>
            <person name="Liu X."/>
            <person name="Zhang Y."/>
            <person name="Hong G."/>
            <person name="Han B."/>
            <person name="Choisne N."/>
            <person name="Demange N."/>
            <person name="Orjeda G."/>
            <person name="Samain S."/>
            <person name="Cattolico L."/>
            <person name="Pelletier E."/>
            <person name="Couloux A."/>
            <person name="Segurens B."/>
            <person name="Wincker P."/>
            <person name="D'Hont A."/>
            <person name="Scarpelli C."/>
            <person name="Weissenbach J."/>
            <person name="Salanoubat M."/>
            <person name="Quetier F."/>
            <person name="Yu Y."/>
            <person name="Kim H.R."/>
            <person name="Rambo T."/>
            <person name="Currie J."/>
            <person name="Collura K."/>
            <person name="Luo M."/>
            <person name="Yang T."/>
            <person name="Ammiraju J.S.S."/>
            <person name="Engler F."/>
            <person name="Soderlund C."/>
            <person name="Wing R.A."/>
            <person name="Palmer L.E."/>
            <person name="de la Bastide M."/>
            <person name="Spiegel L."/>
            <person name="Nascimento L."/>
            <person name="Zutavern T."/>
            <person name="O'Shaughnessy A."/>
            <person name="Dike S."/>
            <person name="Dedhia N."/>
            <person name="Preston R."/>
            <person name="Balija V."/>
            <person name="McCombie W.R."/>
            <person name="Chow T."/>
            <person name="Chen H."/>
            <person name="Chung M."/>
            <person name="Chen C."/>
            <person name="Shaw J."/>
            <person name="Wu H."/>
            <person name="Hsiao K."/>
            <person name="Chao Y."/>
            <person name="Chu M."/>
            <person name="Cheng C."/>
            <person name="Hour A."/>
            <person name="Lee P."/>
            <person name="Lin S."/>
            <person name="Lin Y."/>
            <person name="Liou J."/>
            <person name="Liu S."/>
            <person name="Hsing Y."/>
            <person name="Raghuvanshi S."/>
            <person name="Mohanty A."/>
            <person name="Bharti A.K."/>
            <person name="Gaur A."/>
            <person name="Gupta V."/>
            <person name="Kumar D."/>
            <person name="Ravi V."/>
            <person name="Vij S."/>
            <person name="Kapur A."/>
            <person name="Khurana P."/>
            <person name="Khurana P."/>
            <person name="Khurana J.P."/>
            <person name="Tyagi A.K."/>
            <person name="Gaikwad K."/>
            <person name="Singh A."/>
            <person name="Dalal V."/>
            <person name="Srivastava S."/>
            <person name="Dixit A."/>
            <person name="Pal A.K."/>
            <person name="Ghazi I.A."/>
            <person name="Yadav M."/>
            <person name="Pandit A."/>
            <person name="Bhargava A."/>
            <person name="Sureshbabu K."/>
            <person name="Batra K."/>
            <person name="Sharma T.R."/>
            <person name="Mohapatra T."/>
            <person name="Singh N.K."/>
            <person name="Messing J."/>
            <person name="Nelson A.B."/>
            <person name="Fuks G."/>
            <person name="Kavchok S."/>
            <person name="Keizer G."/>
            <person name="Linton E."/>
            <person name="Llaca V."/>
            <person name="Song R."/>
            <person name="Tanyolac B."/>
            <person name="Young S."/>
            <person name="Ho-Il K."/>
            <person name="Hahn J.H."/>
            <person name="Sangsakoo G."/>
            <person name="Vanavichit A."/>
            <person name="de Mattos Luiz.A.T."/>
            <person name="Zimmer P.D."/>
            <person name="Malone G."/>
            <person name="Dellagostin O."/>
            <person name="de Oliveira A.C."/>
            <person name="Bevan M."/>
            <person name="Bancroft I."/>
            <person name="Minx P."/>
            <person name="Cordum H."/>
            <person name="Wilson R."/>
            <person name="Cheng Z."/>
            <person name="Jin W."/>
            <person name="Jiang J."/>
            <person name="Leong S.A."/>
            <person name="Iwama H."/>
            <person name="Gojobori T."/>
            <person name="Itoh T."/>
            <person name="Niimura Y."/>
            <person name="Fujii Y."/>
            <person name="Habara T."/>
            <person name="Sakai H."/>
            <person name="Sato Y."/>
            <person name="Wilson G."/>
            <person name="Kumar K."/>
            <person name="McCouch S."/>
            <person name="Juretic N."/>
            <person name="Hoen D."/>
            <person name="Wright S."/>
            <person name="Bruskiewich R."/>
            <person name="Bureau T."/>
            <person name="Miyao A."/>
            <person name="Hirochika H."/>
            <person name="Nishikawa T."/>
            <person name="Kadowaki K."/>
            <person name="Sugiura M."/>
            <person name="Burr B."/>
            <person name="Sasaki T."/>
        </authorList>
    </citation>
    <scope>NUCLEOTIDE SEQUENCE [LARGE SCALE GENOMIC DNA]</scope>
    <source>
        <strain evidence="3">cv. Nipponbare</strain>
    </source>
</reference>
<reference evidence="3" key="2">
    <citation type="journal article" date="2008" name="Nucleic Acids Res.">
        <title>The rice annotation project database (RAP-DB): 2008 update.</title>
        <authorList>
            <consortium name="The rice annotation project (RAP)"/>
        </authorList>
    </citation>
    <scope>GENOME REANNOTATION</scope>
    <source>
        <strain evidence="3">cv. Nipponbare</strain>
    </source>
</reference>
<proteinExistence type="predicted"/>
<feature type="compositionally biased region" description="Low complexity" evidence="1">
    <location>
        <begin position="13"/>
        <end position="28"/>
    </location>
</feature>
<feature type="region of interest" description="Disordered" evidence="1">
    <location>
        <begin position="1"/>
        <end position="101"/>
    </location>
</feature>
<accession>Q0DBN6</accession>
<dbReference type="EMBL" id="AP008212">
    <property type="protein sequence ID" value="BAF19737.1"/>
    <property type="molecule type" value="Genomic_DNA"/>
</dbReference>
<organism evidence="2 3">
    <name type="scientific">Oryza sativa subsp. japonica</name>
    <name type="common">Rice</name>
    <dbReference type="NCBI Taxonomy" id="39947"/>
    <lineage>
        <taxon>Eukaryota</taxon>
        <taxon>Viridiplantae</taxon>
        <taxon>Streptophyta</taxon>
        <taxon>Embryophyta</taxon>
        <taxon>Tracheophyta</taxon>
        <taxon>Spermatophyta</taxon>
        <taxon>Magnoliopsida</taxon>
        <taxon>Liliopsida</taxon>
        <taxon>Poales</taxon>
        <taxon>Poaceae</taxon>
        <taxon>BOP clade</taxon>
        <taxon>Oryzoideae</taxon>
        <taxon>Oryzeae</taxon>
        <taxon>Oryzinae</taxon>
        <taxon>Oryza</taxon>
        <taxon>Oryza sativa</taxon>
    </lineage>
</organism>
<feature type="compositionally biased region" description="Basic and acidic residues" evidence="1">
    <location>
        <begin position="85"/>
        <end position="101"/>
    </location>
</feature>
<sequence length="212" mass="23248">PPHGSGGRPPSPLGIRLPSLLFLPSPNSAEGRGVSSGAAGGERRGLWERGSDGRPPSPRRIRLPSPPLPSLPRPGGGEGRRRRCSWREGESGHRRRGWERCPRPMTSTAVAAGSGGAAANSRFSCFFEFFFGFLFFTHAKTNSRRHKHPHAKITILQIPGCMRTVHRTRKLVLTVQKNLSSSSAQEQVGYFKKGFSNYFFLDIGGINKFLDG</sequence>
<dbReference type="Proteomes" id="UP000000763">
    <property type="component" value="Chromosome 6"/>
</dbReference>
<feature type="compositionally biased region" description="Basic and acidic residues" evidence="1">
    <location>
        <begin position="41"/>
        <end position="52"/>
    </location>
</feature>
<name>Q0DBN6_ORYSJ</name>
<evidence type="ECO:0000256" key="1">
    <source>
        <dbReference type="SAM" id="MobiDB-lite"/>
    </source>
</evidence>
<dbReference type="KEGG" id="dosa:Os06g0547500"/>